<dbReference type="VEuPathDB" id="FungiDB:C5L36_0B06330"/>
<feature type="domain" description="T4 RNA ligase 1-like N-terminal" evidence="5">
    <location>
        <begin position="75"/>
        <end position="297"/>
    </location>
</feature>
<dbReference type="Proteomes" id="UP000189274">
    <property type="component" value="Unassembled WGS sequence"/>
</dbReference>
<dbReference type="PANTHER" id="PTHR32004">
    <property type="entry name" value="TRNA LIGASE"/>
    <property type="match status" value="1"/>
</dbReference>
<comment type="catalytic activity">
    <reaction evidence="1">
        <text>ATP + (ribonucleotide)n-3'-hydroxyl + 5'-phospho-(ribonucleotide)m = (ribonucleotide)n+m + AMP + diphosphate.</text>
        <dbReference type="EC" id="6.5.1.3"/>
    </reaction>
</comment>
<sequence>MTAVSFEPLIFSKERAREEIGKSRTLVETLLKLSEEDKKSVKRIDNVIYGTSIPVISWKFNEWDYYSKRKRLPSYARGLFTSEDGVIMCRGYDKFFNMNEMTSVKEDILRSETTGPYSVTVKSNGCIVFISGLEDGTLMVCSKHSTGKHEGLTKNHAMVAQERLLKQLAENDIEQSTLGELLYRSNMTAVCEFCDDDFEEHVLEYKEEKAGLYLHGLNLNTVDFHTYPIEKVEQFALMFGFKPTKYLKFNTFDETLSFMNECSKTGTFQGEEIEGFVIRCYRNNQDYFFKYKFEEPYHLYREMREVTKQFISDGTLKFGKHKLICMDYIKYVMPYLVTDEKLKVDFMDNKGIIELRKKYFESKKTTGIQMVKDELTMFDLEDEMKKLKFGETKSNRYVLITVATIGCGKTTTAVGLQQLYPELISHVQNDNIQTPGKDKLVEAALDVLASKPIVIIDKNNHKVQERKQIFDSFDKCNDTIPKSKLKFICLNFLDHAPKGDKQLWEITRERVVGRGDNHQSIKVETDGIGNAEKIMRGFISRFQPITPNRLPDSRFDYIIDLDVTQRDSSLTNLKKIVKELKEIITDVELEVPAEEDIIKAFEKAKTYKPTFVKKVKPTKRKPSYFGAFVDANVLLETVKSRNIDFYERLLQLNRVQSDFHVTLVHSAMRREGDLKRQCWELYLNTFKTGVTKFADASVEIPANNKCILPDNYTMDIELQRIIWDSKVMCVEVEILGFHHNGESVGLSYANDHAHVTIGTIDKQFPPMLAGVMLRKYHTGKEADNINVVELNEKKVMKGLPLYVFMN</sequence>
<accession>A0A1V2LMW5</accession>
<evidence type="ECO:0000256" key="2">
    <source>
        <dbReference type="PIRSR" id="PIRSR019634-50"/>
    </source>
</evidence>
<comment type="caution">
    <text evidence="6">The sequence shown here is derived from an EMBL/GenBank/DDBJ whole genome shotgun (WGS) entry which is preliminary data.</text>
</comment>
<comment type="similarity">
    <text evidence="1">Belongs to the TRL1 family.</text>
</comment>
<dbReference type="Gene3D" id="3.40.50.300">
    <property type="entry name" value="P-loop containing nucleotide triphosphate hydrolases"/>
    <property type="match status" value="1"/>
</dbReference>
<dbReference type="GO" id="GO:0005634">
    <property type="term" value="C:nucleus"/>
    <property type="evidence" value="ECO:0007669"/>
    <property type="project" value="TreeGrafter"/>
</dbReference>
<dbReference type="InterPro" id="IPR015966">
    <property type="entry name" value="tRNA_lig_kin_fungi"/>
</dbReference>
<dbReference type="GO" id="GO:0008081">
    <property type="term" value="F:phosphoric diester hydrolase activity"/>
    <property type="evidence" value="ECO:0007669"/>
    <property type="project" value="InterPro"/>
</dbReference>
<evidence type="ECO:0000313" key="7">
    <source>
        <dbReference type="Proteomes" id="UP000189274"/>
    </source>
</evidence>
<dbReference type="GO" id="GO:0005524">
    <property type="term" value="F:ATP binding"/>
    <property type="evidence" value="ECO:0007669"/>
    <property type="project" value="UniProtKB-UniRule"/>
</dbReference>
<dbReference type="InterPro" id="IPR019039">
    <property type="entry name" value="T4-Rnl1-like_N"/>
</dbReference>
<dbReference type="Pfam" id="PF09511">
    <property type="entry name" value="RNA_lig_T4_1"/>
    <property type="match status" value="1"/>
</dbReference>
<dbReference type="InterPro" id="IPR015965">
    <property type="entry name" value="tRNA_lig_PDEase"/>
</dbReference>
<dbReference type="GO" id="GO:0006388">
    <property type="term" value="P:tRNA splicing, via endonucleolytic cleavage and ligation"/>
    <property type="evidence" value="ECO:0007669"/>
    <property type="project" value="UniProtKB-UniRule"/>
</dbReference>
<keyword evidence="1" id="KW-0819">tRNA processing</keyword>
<dbReference type="GO" id="GO:0051730">
    <property type="term" value="F:GTP-dependent polyribonucleotide 5'-hydroxyl-kinase activity"/>
    <property type="evidence" value="ECO:0007669"/>
    <property type="project" value="InterPro"/>
</dbReference>
<dbReference type="EMBL" id="MQVM01000011">
    <property type="protein sequence ID" value="ONH74088.1"/>
    <property type="molecule type" value="Genomic_DNA"/>
</dbReference>
<reference evidence="7" key="1">
    <citation type="journal article" date="2017" name="Genome Announc.">
        <title>Genome sequences of Cyberlindnera fabianii 65, Pichia kudriavzevii 129, and Saccharomyces cerevisiae 131 isolated from fermented masau fruits in Zimbabwe.</title>
        <authorList>
            <person name="van Rijswijck I.M.H."/>
            <person name="Derks M.F.L."/>
            <person name="Abee T."/>
            <person name="de Ridder D."/>
            <person name="Smid E.J."/>
        </authorList>
    </citation>
    <scope>NUCLEOTIDE SEQUENCE [LARGE SCALE GENOMIC DNA]</scope>
    <source>
        <strain evidence="7">129</strain>
    </source>
</reference>
<evidence type="ECO:0000313" key="6">
    <source>
        <dbReference type="EMBL" id="ONH74088.1"/>
    </source>
</evidence>
<evidence type="ECO:0000256" key="1">
    <source>
        <dbReference type="PIRNR" id="PIRNR019634"/>
    </source>
</evidence>
<dbReference type="PANTHER" id="PTHR32004:SF1">
    <property type="entry name" value="TRNA LIGASE"/>
    <property type="match status" value="1"/>
</dbReference>
<keyword evidence="1 6" id="KW-0436">Ligase</keyword>
<name>A0A1V2LMW5_PICKU</name>
<organism evidence="6 7">
    <name type="scientific">Pichia kudriavzevii</name>
    <name type="common">Yeast</name>
    <name type="synonym">Issatchenkia orientalis</name>
    <dbReference type="NCBI Taxonomy" id="4909"/>
    <lineage>
        <taxon>Eukaryota</taxon>
        <taxon>Fungi</taxon>
        <taxon>Dikarya</taxon>
        <taxon>Ascomycota</taxon>
        <taxon>Saccharomycotina</taxon>
        <taxon>Pichiomycetes</taxon>
        <taxon>Pichiales</taxon>
        <taxon>Pichiaceae</taxon>
        <taxon>Pichia</taxon>
    </lineage>
</organism>
<feature type="domain" description="tRNA ligase kinase" evidence="4">
    <location>
        <begin position="398"/>
        <end position="563"/>
    </location>
</feature>
<dbReference type="Pfam" id="PF08302">
    <property type="entry name" value="tRNA_lig_CPD"/>
    <property type="match status" value="1"/>
</dbReference>
<evidence type="ECO:0000259" key="5">
    <source>
        <dbReference type="Pfam" id="PF09511"/>
    </source>
</evidence>
<dbReference type="EC" id="6.5.1.3" evidence="1"/>
<dbReference type="Pfam" id="PF08303">
    <property type="entry name" value="tRNA_lig_kinase"/>
    <property type="match status" value="1"/>
</dbReference>
<dbReference type="AlphaFoldDB" id="A0A1V2LMW5"/>
<dbReference type="InterPro" id="IPR012387">
    <property type="entry name" value="Trl1_fun"/>
</dbReference>
<feature type="active site" description="N6-AMP-lysine intermediate" evidence="2">
    <location>
        <position position="122"/>
    </location>
</feature>
<dbReference type="PIRSF" id="PIRSF019634">
    <property type="entry name" value="tRNA_lig_yeast"/>
    <property type="match status" value="1"/>
</dbReference>
<proteinExistence type="inferred from homology"/>
<dbReference type="GO" id="GO:0003972">
    <property type="term" value="F:RNA ligase (ATP) activity"/>
    <property type="evidence" value="ECO:0007669"/>
    <property type="project" value="UniProtKB-UniRule"/>
</dbReference>
<protein>
    <recommendedName>
        <fullName evidence="1">tRNA ligase</fullName>
        <ecNumber evidence="1">6.5.1.3</ecNumber>
    </recommendedName>
</protein>
<feature type="domain" description="tRNA ligase phosphodiesterase" evidence="3">
    <location>
        <begin position="568"/>
        <end position="798"/>
    </location>
</feature>
<gene>
    <name evidence="6" type="ORF">BOH78_2638</name>
</gene>
<evidence type="ECO:0000259" key="3">
    <source>
        <dbReference type="Pfam" id="PF08302"/>
    </source>
</evidence>
<evidence type="ECO:0000259" key="4">
    <source>
        <dbReference type="Pfam" id="PF08303"/>
    </source>
</evidence>
<dbReference type="InterPro" id="IPR027417">
    <property type="entry name" value="P-loop_NTPase"/>
</dbReference>